<feature type="region of interest" description="Disordered" evidence="1">
    <location>
        <begin position="210"/>
        <end position="232"/>
    </location>
</feature>
<dbReference type="EMBL" id="JAKWFO010000014">
    <property type="protein sequence ID" value="KAI9632832.1"/>
    <property type="molecule type" value="Genomic_DNA"/>
</dbReference>
<keyword evidence="2" id="KW-0472">Membrane</keyword>
<evidence type="ECO:0000256" key="1">
    <source>
        <dbReference type="SAM" id="MobiDB-lite"/>
    </source>
</evidence>
<feature type="transmembrane region" description="Helical" evidence="2">
    <location>
        <begin position="810"/>
        <end position="832"/>
    </location>
</feature>
<dbReference type="RefSeq" id="XP_052942609.1">
    <property type="nucleotide sequence ID" value="XM_053091457.1"/>
</dbReference>
<dbReference type="GeneID" id="77730662"/>
<feature type="region of interest" description="Disordered" evidence="1">
    <location>
        <begin position="720"/>
        <end position="805"/>
    </location>
</feature>
<name>A0AA38LQ33_9TREE</name>
<feature type="region of interest" description="Disordered" evidence="1">
    <location>
        <begin position="375"/>
        <end position="394"/>
    </location>
</feature>
<keyword evidence="2" id="KW-0812">Transmembrane</keyword>
<feature type="compositionally biased region" description="Basic and acidic residues" evidence="1">
    <location>
        <begin position="375"/>
        <end position="387"/>
    </location>
</feature>
<feature type="compositionally biased region" description="Gly residues" evidence="1">
    <location>
        <begin position="734"/>
        <end position="750"/>
    </location>
</feature>
<proteinExistence type="predicted"/>
<organism evidence="3 4">
    <name type="scientific">Dioszegia hungarica</name>
    <dbReference type="NCBI Taxonomy" id="4972"/>
    <lineage>
        <taxon>Eukaryota</taxon>
        <taxon>Fungi</taxon>
        <taxon>Dikarya</taxon>
        <taxon>Basidiomycota</taxon>
        <taxon>Agaricomycotina</taxon>
        <taxon>Tremellomycetes</taxon>
        <taxon>Tremellales</taxon>
        <taxon>Bulleribasidiaceae</taxon>
        <taxon>Dioszegia</taxon>
    </lineage>
</organism>
<protein>
    <submittedName>
        <fullName evidence="3">Uncharacterized protein</fullName>
    </submittedName>
</protein>
<accession>A0AA38LQ33</accession>
<gene>
    <name evidence="3" type="ORF">MKK02DRAFT_41144</name>
</gene>
<sequence>MDTQGFDFPLDPALANEDGTDDVDAEAAALEAIRVAINNNNQHHDHGHGQGQDHSGHVDTLARHSGASNAPVFSLEQQEALRTASQAAQVEKAIQNLGRLSGQNASALEGMDFQAVLGGMITGLQELQAGLRRQEQLAGGLTAQLGGDSSALSSLDPTLAQMFVPRAEYDALKQKYDVLLASTSGYAPAQSGPIAGLPAASGSGALSTPIAGTRKRKARQSKLSQSVGPEGEDLQNLAEMEDKAQLMDVGQSGRKKRSMRLEHLVHQMANRRLGLEYPISGFKCAGSTLLPDPATPAPPVHMSANGVQECRPDFTKGMDDTDVRAYLDVVIGDAWGAWTGGVREDETGVDMPKVREAVETYWNRLQKRWIEQQARTRGEMSKDELTRKKQNQYRRQQSLVGRRMAAFDASPLNACRLRALYRTLLTIDFAAPTNERPDPTRAYTEDQWYAYRRQQLGGRAMGGHEVVDIFWLSPAARSLLILLDVFSLARSSSSRKKGRPKAPSPTFHLPSSLWDTSPSRLPALRPKDETGLPIPNTPGIILFKFHVHPHIIAAHPLWALGLYDDPPADPADVAAGLGSLAEVLGQEVYGVLRAKVGREKERQGVQEMGEAEIREMLARPEEVDEEEGEQEGEGEFIIDTPPMRYGSVNPGGPTGGSGIGSQGSQGGQTMDYGGLTLGIGGMDNDSLDGTLEAGLEYVALTQQAEADAEVEARMAIHAAGGAGGGSASPAGAAAGTGTGAAAGGSAPGGRGFEREASASASGAVLLPAGPGIRGGGGQGTSLRARKIGKKGMGSGPPEGAAMPVPKRQRVGGIGVGVGLGGVGVGVGMGMGMGGMGGMGMGGMGMGGIGGMGMGMAGEEEVRREIQGDAGFLEGL</sequence>
<dbReference type="AlphaFoldDB" id="A0AA38LQ33"/>
<evidence type="ECO:0000313" key="3">
    <source>
        <dbReference type="EMBL" id="KAI9632832.1"/>
    </source>
</evidence>
<feature type="region of interest" description="Disordered" evidence="1">
    <location>
        <begin position="41"/>
        <end position="62"/>
    </location>
</feature>
<dbReference type="Proteomes" id="UP001164286">
    <property type="component" value="Unassembled WGS sequence"/>
</dbReference>
<evidence type="ECO:0000313" key="4">
    <source>
        <dbReference type="Proteomes" id="UP001164286"/>
    </source>
</evidence>
<reference evidence="3" key="1">
    <citation type="journal article" date="2022" name="G3 (Bethesda)">
        <title>High quality genome of the basidiomycete yeast Dioszegia hungarica PDD-24b-2 isolated from cloud water.</title>
        <authorList>
            <person name="Jarrige D."/>
            <person name="Haridas S."/>
            <person name="Bleykasten-Grosshans C."/>
            <person name="Joly M."/>
            <person name="Nadalig T."/>
            <person name="Sancelme M."/>
            <person name="Vuilleumier S."/>
            <person name="Grigoriev I.V."/>
            <person name="Amato P."/>
            <person name="Bringel F."/>
        </authorList>
    </citation>
    <scope>NUCLEOTIDE SEQUENCE</scope>
    <source>
        <strain evidence="3">PDD-24b-2</strain>
    </source>
</reference>
<keyword evidence="2" id="KW-1133">Transmembrane helix</keyword>
<comment type="caution">
    <text evidence="3">The sequence shown here is derived from an EMBL/GenBank/DDBJ whole genome shotgun (WGS) entry which is preliminary data.</text>
</comment>
<evidence type="ECO:0000256" key="2">
    <source>
        <dbReference type="SAM" id="Phobius"/>
    </source>
</evidence>
<feature type="region of interest" description="Disordered" evidence="1">
    <location>
        <begin position="493"/>
        <end position="514"/>
    </location>
</feature>
<keyword evidence="4" id="KW-1185">Reference proteome</keyword>